<keyword evidence="8 10" id="KW-0472">Membrane</keyword>
<accession>A0A3G2WI19</accession>
<protein>
    <recommendedName>
        <fullName evidence="3">NADH-ubiquinone oxidoreductase chain 4L</fullName>
    </recommendedName>
    <alternativeName>
        <fullName evidence="9">NADH dehydrogenase subunit 4L</fullName>
    </alternativeName>
</protein>
<keyword evidence="6 10" id="KW-1133">Transmembrane helix</keyword>
<dbReference type="Pfam" id="PF00420">
    <property type="entry name" value="Oxidored_q2"/>
    <property type="match status" value="1"/>
</dbReference>
<sequence length="98" mass="10927">MNSLILILLCSNTIAIISIFFNKKFLLSILLSLELILLNLIILNLIMNIQNGNLIFISFSLIILTLSAIEASIGISLLTLINRNFNNSNINNLNILKN</sequence>
<evidence type="ECO:0000256" key="5">
    <source>
        <dbReference type="ARBA" id="ARBA00022967"/>
    </source>
</evidence>
<dbReference type="Gene3D" id="1.10.287.3510">
    <property type="match status" value="1"/>
</dbReference>
<evidence type="ECO:0000313" key="11">
    <source>
        <dbReference type="EMBL" id="AYO99618.1"/>
    </source>
</evidence>
<feature type="transmembrane region" description="Helical" evidence="10">
    <location>
        <begin position="54"/>
        <end position="81"/>
    </location>
</feature>
<keyword evidence="7" id="KW-0520">NAD</keyword>
<name>A0A3G2WI19_9ECHI</name>
<dbReference type="InterPro" id="IPR039428">
    <property type="entry name" value="NUOK/Mnh_C1-like"/>
</dbReference>
<evidence type="ECO:0000256" key="8">
    <source>
        <dbReference type="ARBA" id="ARBA00023136"/>
    </source>
</evidence>
<gene>
    <name evidence="11" type="primary">nad4l</name>
</gene>
<keyword evidence="4 10" id="KW-0812">Transmembrane</keyword>
<feature type="transmembrane region" description="Helical" evidence="10">
    <location>
        <begin position="25"/>
        <end position="47"/>
    </location>
</feature>
<evidence type="ECO:0000256" key="10">
    <source>
        <dbReference type="SAM" id="Phobius"/>
    </source>
</evidence>
<evidence type="ECO:0000256" key="9">
    <source>
        <dbReference type="ARBA" id="ARBA00031586"/>
    </source>
</evidence>
<comment type="similarity">
    <text evidence="2">Belongs to the complex I subunit 4L family.</text>
</comment>
<keyword evidence="11" id="KW-0496">Mitochondrion</keyword>
<dbReference type="EMBL" id="MH671878">
    <property type="protein sequence ID" value="AYO99618.1"/>
    <property type="molecule type" value="Genomic_DNA"/>
</dbReference>
<organism evidence="11">
    <name type="scientific">Astrotoma agassizii</name>
    <dbReference type="NCBI Taxonomy" id="462866"/>
    <lineage>
        <taxon>Eukaryota</taxon>
        <taxon>Metazoa</taxon>
        <taxon>Echinodermata</taxon>
        <taxon>Eleutherozoa</taxon>
        <taxon>Asterozoa</taxon>
        <taxon>Ophiuroidea</taxon>
        <taxon>Ophiuridea</taxon>
        <taxon>Euryalida</taxon>
        <taxon>Gorgonocephalidae</taxon>
        <taxon>Astrotoma</taxon>
    </lineage>
</organism>
<evidence type="ECO:0000256" key="6">
    <source>
        <dbReference type="ARBA" id="ARBA00022989"/>
    </source>
</evidence>
<dbReference type="GO" id="GO:0016020">
    <property type="term" value="C:membrane"/>
    <property type="evidence" value="ECO:0007669"/>
    <property type="project" value="UniProtKB-SubCell"/>
</dbReference>
<keyword evidence="5" id="KW-1278">Translocase</keyword>
<dbReference type="AlphaFoldDB" id="A0A3G2WI19"/>
<evidence type="ECO:0000256" key="3">
    <source>
        <dbReference type="ARBA" id="ARBA00016612"/>
    </source>
</evidence>
<evidence type="ECO:0000256" key="4">
    <source>
        <dbReference type="ARBA" id="ARBA00022692"/>
    </source>
</evidence>
<reference evidence="11" key="1">
    <citation type="journal article" date="2018" name="Mol. Phylogenet. Evol.">
        <title>Conservation of mitochondrial genome arrangements in brittle stars (Echinodermata, Ophiuroidea).</title>
        <authorList>
            <person name="Galaska M.P."/>
            <person name="Li Y."/>
            <person name="Kocot K.M."/>
            <person name="Mahon A.R."/>
            <person name="Halanych K.M."/>
        </authorList>
    </citation>
    <scope>NUCLEOTIDE SEQUENCE</scope>
    <source>
        <strain evidence="11">Op750.4C</strain>
    </source>
</reference>
<evidence type="ECO:0000256" key="7">
    <source>
        <dbReference type="ARBA" id="ARBA00023027"/>
    </source>
</evidence>
<evidence type="ECO:0000256" key="2">
    <source>
        <dbReference type="ARBA" id="ARBA00010519"/>
    </source>
</evidence>
<proteinExistence type="inferred from homology"/>
<geneLocation type="mitochondrion" evidence="11"/>
<comment type="subcellular location">
    <subcellularLocation>
        <location evidence="1">Membrane</location>
        <topology evidence="1">Multi-pass membrane protein</topology>
    </subcellularLocation>
</comment>
<evidence type="ECO:0000256" key="1">
    <source>
        <dbReference type="ARBA" id="ARBA00004141"/>
    </source>
</evidence>